<feature type="chain" id="PRO_5031513840" evidence="6">
    <location>
        <begin position="16"/>
        <end position="366"/>
    </location>
</feature>
<dbReference type="InterPro" id="IPR016153">
    <property type="entry name" value="Heat_shock_Hsp33_N"/>
</dbReference>
<keyword evidence="3" id="KW-1015">Disulfide bond</keyword>
<keyword evidence="4" id="KW-0143">Chaperone</keyword>
<dbReference type="PANTHER" id="PTHR30111">
    <property type="entry name" value="33 KDA CHAPERONIN"/>
    <property type="match status" value="1"/>
</dbReference>
<keyword evidence="6" id="KW-0732">Signal</keyword>
<protein>
    <submittedName>
        <fullName evidence="7">Uncharacterized protein</fullName>
    </submittedName>
</protein>
<evidence type="ECO:0000256" key="4">
    <source>
        <dbReference type="ARBA" id="ARBA00023186"/>
    </source>
</evidence>
<keyword evidence="5" id="KW-0676">Redox-active center</keyword>
<dbReference type="GO" id="GO:0005737">
    <property type="term" value="C:cytoplasm"/>
    <property type="evidence" value="ECO:0007669"/>
    <property type="project" value="InterPro"/>
</dbReference>
<evidence type="ECO:0000256" key="3">
    <source>
        <dbReference type="ARBA" id="ARBA00023157"/>
    </source>
</evidence>
<proteinExistence type="predicted"/>
<reference evidence="7" key="1">
    <citation type="submission" date="2021-01" db="EMBL/GenBank/DDBJ databases">
        <authorList>
            <person name="Corre E."/>
            <person name="Pelletier E."/>
            <person name="Niang G."/>
            <person name="Scheremetjew M."/>
            <person name="Finn R."/>
            <person name="Kale V."/>
            <person name="Holt S."/>
            <person name="Cochrane G."/>
            <person name="Meng A."/>
            <person name="Brown T."/>
            <person name="Cohen L."/>
        </authorList>
    </citation>
    <scope>NUCLEOTIDE SEQUENCE</scope>
    <source>
        <strain evidence="7">CCMP645</strain>
    </source>
</reference>
<dbReference type="Gene3D" id="3.90.1280.10">
    <property type="entry name" value="HSP33 redox switch-like"/>
    <property type="match status" value="1"/>
</dbReference>
<dbReference type="GO" id="GO:0042026">
    <property type="term" value="P:protein refolding"/>
    <property type="evidence" value="ECO:0007669"/>
    <property type="project" value="TreeGrafter"/>
</dbReference>
<feature type="signal peptide" evidence="6">
    <location>
        <begin position="1"/>
        <end position="15"/>
    </location>
</feature>
<organism evidence="7">
    <name type="scientific">Chrysotila carterae</name>
    <name type="common">Marine alga</name>
    <name type="synonym">Syracosphaera carterae</name>
    <dbReference type="NCBI Taxonomy" id="13221"/>
    <lineage>
        <taxon>Eukaryota</taxon>
        <taxon>Haptista</taxon>
        <taxon>Haptophyta</taxon>
        <taxon>Prymnesiophyceae</taxon>
        <taxon>Isochrysidales</taxon>
        <taxon>Isochrysidaceae</taxon>
        <taxon>Chrysotila</taxon>
    </lineage>
</organism>
<gene>
    <name evidence="7" type="ORF">PCAR00345_LOCUS21914</name>
</gene>
<dbReference type="SUPFAM" id="SSF118352">
    <property type="entry name" value="HSP33 redox switch-like"/>
    <property type="match status" value="1"/>
</dbReference>
<evidence type="ECO:0000256" key="5">
    <source>
        <dbReference type="ARBA" id="ARBA00023284"/>
    </source>
</evidence>
<dbReference type="Gene3D" id="3.55.30.10">
    <property type="entry name" value="Hsp33 domain"/>
    <property type="match status" value="1"/>
</dbReference>
<dbReference type="PANTHER" id="PTHR30111:SF1">
    <property type="entry name" value="33 KDA CHAPERONIN"/>
    <property type="match status" value="1"/>
</dbReference>
<dbReference type="EMBL" id="HBIZ01034393">
    <property type="protein sequence ID" value="CAE0769302.1"/>
    <property type="molecule type" value="Transcribed_RNA"/>
</dbReference>
<evidence type="ECO:0000256" key="6">
    <source>
        <dbReference type="SAM" id="SignalP"/>
    </source>
</evidence>
<evidence type="ECO:0000256" key="1">
    <source>
        <dbReference type="ARBA" id="ARBA00022490"/>
    </source>
</evidence>
<accession>A0A7S4BLH2</accession>
<dbReference type="SUPFAM" id="SSF64397">
    <property type="entry name" value="Hsp33 domain"/>
    <property type="match status" value="1"/>
</dbReference>
<name>A0A7S4BLH2_CHRCT</name>
<dbReference type="CDD" id="cd00498">
    <property type="entry name" value="Hsp33"/>
    <property type="match status" value="1"/>
</dbReference>
<keyword evidence="2" id="KW-0862">Zinc</keyword>
<dbReference type="GO" id="GO:0044183">
    <property type="term" value="F:protein folding chaperone"/>
    <property type="evidence" value="ECO:0007669"/>
    <property type="project" value="TreeGrafter"/>
</dbReference>
<evidence type="ECO:0000256" key="2">
    <source>
        <dbReference type="ARBA" id="ARBA00022833"/>
    </source>
</evidence>
<dbReference type="GO" id="GO:0051082">
    <property type="term" value="F:unfolded protein binding"/>
    <property type="evidence" value="ECO:0007669"/>
    <property type="project" value="InterPro"/>
</dbReference>
<dbReference type="InterPro" id="IPR000397">
    <property type="entry name" value="Heat_shock_Hsp33"/>
</dbReference>
<dbReference type="InterPro" id="IPR016154">
    <property type="entry name" value="Heat_shock_Hsp33_C"/>
</dbReference>
<keyword evidence="1" id="KW-0963">Cytoplasm</keyword>
<dbReference type="AlphaFoldDB" id="A0A7S4BLH2"/>
<dbReference type="Pfam" id="PF01430">
    <property type="entry name" value="HSP33"/>
    <property type="match status" value="1"/>
</dbReference>
<evidence type="ECO:0000313" key="7">
    <source>
        <dbReference type="EMBL" id="CAE0769302.1"/>
    </source>
</evidence>
<sequence>MVSMILLTAAAGASGAIMRVPRSAATMASTRMVRTSVAMARNRSGGAQLCANEAPANDHALSAISADGSISAKAVVTTELVAEAARLQGLGGLATAALGRALTCSLLVAEGLKDGETFQVKFDGDGPLRGVLAVANGMLESRGYVGNPAVTLPPNAKGKIDVGGGVGRGTLQVVRTKMIPGVETPAQYSSITDIRSGEIPEDINYYLLESEQRQGALAAGVFVKGDDTAAPLPSGVMPVQVVASGGWYVQLLPFAAEEAIGQLEANLAEMQSSSPSSMVRQGLGARGMLEGLLKGLDPQFTEERGIPSLADSCPCSEERLLRTLRLLPRPELDDIVEKNEVVEAKCEFCATLYRMTPDEIRKEIYP</sequence>